<evidence type="ECO:0000313" key="2">
    <source>
        <dbReference type="EMBL" id="CAB4160830.1"/>
    </source>
</evidence>
<dbReference type="EMBL" id="LR796469">
    <property type="protein sequence ID" value="CAB4146516.1"/>
    <property type="molecule type" value="Genomic_DNA"/>
</dbReference>
<reference evidence="1" key="1">
    <citation type="submission" date="2020-04" db="EMBL/GenBank/DDBJ databases">
        <authorList>
            <person name="Chiriac C."/>
            <person name="Salcher M."/>
            <person name="Ghai R."/>
            <person name="Kavagutti S V."/>
        </authorList>
    </citation>
    <scope>NUCLEOTIDE SEQUENCE</scope>
</reference>
<organism evidence="1">
    <name type="scientific">uncultured Caudovirales phage</name>
    <dbReference type="NCBI Taxonomy" id="2100421"/>
    <lineage>
        <taxon>Viruses</taxon>
        <taxon>Duplodnaviria</taxon>
        <taxon>Heunggongvirae</taxon>
        <taxon>Uroviricota</taxon>
        <taxon>Caudoviricetes</taxon>
        <taxon>Peduoviridae</taxon>
        <taxon>Maltschvirus</taxon>
        <taxon>Maltschvirus maltsch</taxon>
    </lineage>
</organism>
<accession>A0A6J5MN39</accession>
<evidence type="ECO:0000313" key="3">
    <source>
        <dbReference type="EMBL" id="CAB4187337.1"/>
    </source>
</evidence>
<name>A0A6J5MN39_9CAUD</name>
<protein>
    <submittedName>
        <fullName evidence="1">Bacteriophage P22, Gp10, DNA-stabilising</fullName>
    </submittedName>
</protein>
<sequence>MKTPILGGSYVARSINAADNRMVNLFAEVVPDGSGGKEAGYLQRCPGLRLLATVGTGPIRGLWVTNGIAYVASGAELYRLTTSWAASLIGAISGTGPVSMADNGTQIFIACNPDGYIYNITTGVFAQITDPDFAGAGSVGYLDGYFVFNQPNSQIFWVTSLLDGTSVDPLDFASAEGYPDNIVALIIDHREIFLFGNNSVEVWYDAGNADFPMARIQGAFMEVGCAAAYSVAKLDNSVFWLGSDARGSGIVYRANGYTPARISTNAVEYAIQTYGNLSDAIGYTYQQDGHPFYVLIFPSADTTWVYDVSAQVWHERAGFKNGNFVRHRSNCQMSFNNEIVVGDYENGNLYAFDLDVYDDNGEDQKWLRSWQALNTGQNNLKRSAHHSLQLDAETGVGLNDYPEGTTQDALTTEAGDIILAEFTQGYLFTQGGNQLTTEAGDLLVTQVQPDVDYNGYYLSTTTYPASPGYDPQVMLRWSDDSGHTWSNEHWTSMGKIGAYGTRAFWRRLGMTEKIRSRIYEVSGTAPVKIAIMGAELFVTPTGS</sequence>
<proteinExistence type="predicted"/>
<evidence type="ECO:0000313" key="1">
    <source>
        <dbReference type="EMBL" id="CAB4146516.1"/>
    </source>
</evidence>
<dbReference type="EMBL" id="LR797106">
    <property type="protein sequence ID" value="CAB4187337.1"/>
    <property type="molecule type" value="Genomic_DNA"/>
</dbReference>
<dbReference type="EMBL" id="LR796717">
    <property type="protein sequence ID" value="CAB4160830.1"/>
    <property type="molecule type" value="Genomic_DNA"/>
</dbReference>
<gene>
    <name evidence="3" type="ORF">UFOVP1161_34</name>
    <name evidence="1" type="ORF">UFOVP501_34</name>
    <name evidence="2" type="ORF">UFOVP762_17</name>
</gene>